<dbReference type="EMBL" id="AAZO01003866">
    <property type="status" value="NOT_ANNOTATED_CDS"/>
    <property type="molecule type" value="Genomic_DNA"/>
</dbReference>
<reference evidence="1" key="2">
    <citation type="submission" date="2007-04" db="EMBL/GenBank/DDBJ databases">
        <title>The genome of the human body louse.</title>
        <authorList>
            <consortium name="The Human Body Louse Genome Consortium"/>
            <person name="Kirkness E."/>
            <person name="Walenz B."/>
            <person name="Hass B."/>
            <person name="Bruggner R."/>
            <person name="Strausberg R."/>
        </authorList>
    </citation>
    <scope>NUCLEOTIDE SEQUENCE</scope>
    <source>
        <strain evidence="1">USDA</strain>
    </source>
</reference>
<dbReference type="EMBL" id="DS235335">
    <property type="protein sequence ID" value="EEB14863.1"/>
    <property type="molecule type" value="Genomic_DNA"/>
</dbReference>
<dbReference type="HOGENOM" id="CLU_1257406_0_0_1"/>
<accession>E0VNA7</accession>
<dbReference type="CTD" id="8239208"/>
<dbReference type="RefSeq" id="XP_002427601.1">
    <property type="nucleotide sequence ID" value="XM_002427556.1"/>
</dbReference>
<dbReference type="Proteomes" id="UP000009046">
    <property type="component" value="Unassembled WGS sequence"/>
</dbReference>
<proteinExistence type="predicted"/>
<dbReference type="PANTHER" id="PTHR13500">
    <property type="entry name" value="NUCLEOLAR PRERIBOSOMAL-ASSOCIATED PROTEIN 1"/>
    <property type="match status" value="1"/>
</dbReference>
<dbReference type="GO" id="GO:0000463">
    <property type="term" value="P:maturation of LSU-rRNA from tricistronic rRNA transcript (SSU-rRNA, 5.8S rRNA, LSU-rRNA)"/>
    <property type="evidence" value="ECO:0007669"/>
    <property type="project" value="TreeGrafter"/>
</dbReference>
<dbReference type="GO" id="GO:0000466">
    <property type="term" value="P:maturation of 5.8S rRNA from tricistronic rRNA transcript (SSU-rRNA, 5.8S rRNA, LSU-rRNA)"/>
    <property type="evidence" value="ECO:0007669"/>
    <property type="project" value="TreeGrafter"/>
</dbReference>
<sequence length="220" mass="25982">MLTQSLINNSQNHDEKLWEKNYHIIVEVLKQFNNCNWKPIKGSPEWNKFFKTTIRLHPFLLKIVECLIKNFYQVEDNDKVVALFFEMVISHSQFLTVFLGSSDLKKELVYLYFTLIQRCTDKMSVKHVPVLLASYTASISFVDLEILKILTFYEKNGFKFNQYEPLVWGEAAVSHYSIKTQAGLSLWQQFNMTNVLDLLDSQKLENSLKEFPINRRREKL</sequence>
<dbReference type="OrthoDB" id="72892at2759"/>
<gene>
    <name evidence="2" type="primary">8239208</name>
    <name evidence="1" type="ORF">Phum_PHUM332700</name>
</gene>
<dbReference type="AlphaFoldDB" id="E0VNA7"/>
<evidence type="ECO:0000313" key="3">
    <source>
        <dbReference type="Proteomes" id="UP000009046"/>
    </source>
</evidence>
<dbReference type="VEuPathDB" id="VectorBase:PHUM332700"/>
<reference evidence="1" key="1">
    <citation type="submission" date="2007-04" db="EMBL/GenBank/DDBJ databases">
        <title>Annotation of Pediculus humanus corporis strain USDA.</title>
        <authorList>
            <person name="Kirkness E."/>
            <person name="Hannick L."/>
            <person name="Hass B."/>
            <person name="Bruggner R."/>
            <person name="Lawson D."/>
            <person name="Bidwell S."/>
            <person name="Joardar V."/>
            <person name="Caler E."/>
            <person name="Walenz B."/>
            <person name="Inman J."/>
            <person name="Schobel S."/>
            <person name="Galinsky K."/>
            <person name="Amedeo P."/>
            <person name="Strausberg R."/>
        </authorList>
    </citation>
    <scope>NUCLEOTIDE SEQUENCE</scope>
    <source>
        <strain evidence="1">USDA</strain>
    </source>
</reference>
<reference evidence="2" key="3">
    <citation type="submission" date="2021-02" db="UniProtKB">
        <authorList>
            <consortium name="EnsemblMetazoa"/>
        </authorList>
    </citation>
    <scope>IDENTIFICATION</scope>
    <source>
        <strain evidence="2">USDA</strain>
    </source>
</reference>
<dbReference type="EnsemblMetazoa" id="PHUM332700-RA">
    <property type="protein sequence ID" value="PHUM332700-PA"/>
    <property type="gene ID" value="PHUM332700"/>
</dbReference>
<dbReference type="GeneID" id="8239208"/>
<dbReference type="KEGG" id="phu:Phum_PHUM332700"/>
<organism>
    <name type="scientific">Pediculus humanus subsp. corporis</name>
    <name type="common">Body louse</name>
    <dbReference type="NCBI Taxonomy" id="121224"/>
    <lineage>
        <taxon>Eukaryota</taxon>
        <taxon>Metazoa</taxon>
        <taxon>Ecdysozoa</taxon>
        <taxon>Arthropoda</taxon>
        <taxon>Hexapoda</taxon>
        <taxon>Insecta</taxon>
        <taxon>Pterygota</taxon>
        <taxon>Neoptera</taxon>
        <taxon>Paraneoptera</taxon>
        <taxon>Psocodea</taxon>
        <taxon>Troctomorpha</taxon>
        <taxon>Phthiraptera</taxon>
        <taxon>Anoplura</taxon>
        <taxon>Pediculidae</taxon>
        <taxon>Pediculus</taxon>
    </lineage>
</organism>
<evidence type="ECO:0000313" key="1">
    <source>
        <dbReference type="EMBL" id="EEB14863.1"/>
    </source>
</evidence>
<protein>
    <submittedName>
        <fullName evidence="1 2">Uncharacterized protein</fullName>
    </submittedName>
</protein>
<keyword evidence="3" id="KW-1185">Reference proteome</keyword>
<dbReference type="InParanoid" id="E0VNA7"/>
<dbReference type="eggNOG" id="KOG1791">
    <property type="taxonomic scope" value="Eukaryota"/>
</dbReference>
<dbReference type="InterPro" id="IPR039844">
    <property type="entry name" value="URB1"/>
</dbReference>
<evidence type="ECO:0000313" key="2">
    <source>
        <dbReference type="EnsemblMetazoa" id="PHUM332700-PA"/>
    </source>
</evidence>
<name>E0VNA7_PEDHC</name>
<dbReference type="GO" id="GO:0005730">
    <property type="term" value="C:nucleolus"/>
    <property type="evidence" value="ECO:0007669"/>
    <property type="project" value="TreeGrafter"/>
</dbReference>
<dbReference type="PANTHER" id="PTHR13500:SF0">
    <property type="entry name" value="NUCLEOLAR PRE-RIBOSOMAL-ASSOCIATED PROTEIN 1"/>
    <property type="match status" value="1"/>
</dbReference>
<dbReference type="STRING" id="121224.E0VNA7"/>